<evidence type="ECO:0000256" key="4">
    <source>
        <dbReference type="ARBA" id="ARBA00022737"/>
    </source>
</evidence>
<keyword evidence="3 6" id="KW-0853">WD repeat</keyword>
<dbReference type="Pfam" id="PF00400">
    <property type="entry name" value="WD40"/>
    <property type="match status" value="4"/>
</dbReference>
<dbReference type="PRINTS" id="PR00320">
    <property type="entry name" value="GPROTEINBRPT"/>
</dbReference>
<dbReference type="InterPro" id="IPR001680">
    <property type="entry name" value="WD40_rpt"/>
</dbReference>
<reference evidence="8 9" key="1">
    <citation type="submission" date="2024-01" db="EMBL/GenBank/DDBJ databases">
        <title>Genome assemblies of Stephania.</title>
        <authorList>
            <person name="Yang L."/>
        </authorList>
    </citation>
    <scope>NUCLEOTIDE SEQUENCE [LARGE SCALE GENOMIC DNA]</scope>
    <source>
        <strain evidence="8">JXDWG</strain>
        <tissue evidence="8">Leaf</tissue>
    </source>
</reference>
<name>A0AAP0HWQ8_9MAGN</name>
<dbReference type="Proteomes" id="UP001419268">
    <property type="component" value="Unassembled WGS sequence"/>
</dbReference>
<dbReference type="InterPro" id="IPR018983">
    <property type="entry name" value="U3_snoRNA-assocProt_15_C"/>
</dbReference>
<feature type="repeat" description="WD" evidence="6">
    <location>
        <begin position="171"/>
        <end position="204"/>
    </location>
</feature>
<dbReference type="SMART" id="SM00320">
    <property type="entry name" value="WD40"/>
    <property type="match status" value="6"/>
</dbReference>
<keyword evidence="2" id="KW-0698">rRNA processing</keyword>
<feature type="domain" description="U3 small nucleolar RNA-associated protein 15 C-terminal" evidence="7">
    <location>
        <begin position="381"/>
        <end position="523"/>
    </location>
</feature>
<dbReference type="GO" id="GO:0045943">
    <property type="term" value="P:positive regulation of transcription by RNA polymerase I"/>
    <property type="evidence" value="ECO:0007669"/>
    <property type="project" value="TreeGrafter"/>
</dbReference>
<dbReference type="PROSITE" id="PS50082">
    <property type="entry name" value="WD_REPEATS_2"/>
    <property type="match status" value="2"/>
</dbReference>
<dbReference type="PANTHER" id="PTHR19924">
    <property type="entry name" value="UTP15 U3 SMALL NUCLEOLAR RNA-ASSOCIATED PROTEIN 15 FAMILY MEMBER"/>
    <property type="match status" value="1"/>
</dbReference>
<evidence type="ECO:0000256" key="2">
    <source>
        <dbReference type="ARBA" id="ARBA00022552"/>
    </source>
</evidence>
<protein>
    <recommendedName>
        <fullName evidence="7">U3 small nucleolar RNA-associated protein 15 C-terminal domain-containing protein</fullName>
    </recommendedName>
</protein>
<evidence type="ECO:0000313" key="8">
    <source>
        <dbReference type="EMBL" id="KAK9104443.1"/>
    </source>
</evidence>
<sequence length="530" mass="59009">MAETQIGKFYPVKPRPKIPSKKASSTPESKFWRSFTTHQLSNLIFPITSIEFSPNPPHHIAATFSASLTLYNPQSFVPALRIAKFPDLAYSASFRPDGKLIAAGGESGVVQIFDVNLEKKMENPLRQLRGHRGAVHIVRYSKFDKLHLFSGGDDCVVRYWDVVSGSQVVSFDGHKDYVRCGAASPANSDFFATGSYDHTVKLWDSRVSTGRSVLEIVHGNPVEDVIFLPSGGLVATAGGNSVKIWDVIGGGRLVYALESHNKTVTSICVGKFGNEGVEDEQNRLLSVSLDGYMKAFDYSALKVTHTMRYPMPLLSIAVSPDCSTRAIGTSNGVIYFGKRKKKEETLDSDAGGLMGFGSIEEPEKRVLRPTNYRYFQRGQNEKASKGDYVIKKAKKLKGAKHNKLLKKFRHREALVAALNTSDPQEIVEVMYELVARRKLLKCVSNLDKDELGLLLRFLEKYSTMPTYSGFLLQLTIKVLQLRAGDVTDSDVLKKHVQNLKRSILEEIHIQQSLQEIQGIISPLLRIVAKR</sequence>
<dbReference type="CDD" id="cd00200">
    <property type="entry name" value="WD40"/>
    <property type="match status" value="1"/>
</dbReference>
<dbReference type="SUPFAM" id="SSF50978">
    <property type="entry name" value="WD40 repeat-like"/>
    <property type="match status" value="1"/>
</dbReference>
<evidence type="ECO:0000256" key="6">
    <source>
        <dbReference type="PROSITE-ProRule" id="PRU00221"/>
    </source>
</evidence>
<accession>A0AAP0HWQ8</accession>
<keyword evidence="5" id="KW-0539">Nucleus</keyword>
<evidence type="ECO:0000256" key="5">
    <source>
        <dbReference type="ARBA" id="ARBA00023242"/>
    </source>
</evidence>
<evidence type="ECO:0000313" key="9">
    <source>
        <dbReference type="Proteomes" id="UP001419268"/>
    </source>
</evidence>
<dbReference type="InterPro" id="IPR036322">
    <property type="entry name" value="WD40_repeat_dom_sf"/>
</dbReference>
<evidence type="ECO:0000256" key="3">
    <source>
        <dbReference type="ARBA" id="ARBA00022574"/>
    </source>
</evidence>
<dbReference type="FunFam" id="2.130.10.10:FF:001192">
    <property type="entry name" value="Protein SLOW WALKER 1"/>
    <property type="match status" value="1"/>
</dbReference>
<feature type="repeat" description="WD" evidence="6">
    <location>
        <begin position="128"/>
        <end position="170"/>
    </location>
</feature>
<keyword evidence="9" id="KW-1185">Reference proteome</keyword>
<dbReference type="GO" id="GO:0006364">
    <property type="term" value="P:rRNA processing"/>
    <property type="evidence" value="ECO:0007669"/>
    <property type="project" value="UniProtKB-KW"/>
</dbReference>
<dbReference type="GO" id="GO:0005730">
    <property type="term" value="C:nucleolus"/>
    <property type="evidence" value="ECO:0007669"/>
    <property type="project" value="UniProtKB-SubCell"/>
</dbReference>
<dbReference type="Pfam" id="PF09384">
    <property type="entry name" value="UTP15_C"/>
    <property type="match status" value="1"/>
</dbReference>
<dbReference type="EMBL" id="JBBNAG010000009">
    <property type="protein sequence ID" value="KAK9104443.1"/>
    <property type="molecule type" value="Genomic_DNA"/>
</dbReference>
<evidence type="ECO:0000259" key="7">
    <source>
        <dbReference type="Pfam" id="PF09384"/>
    </source>
</evidence>
<gene>
    <name evidence="8" type="ORF">Scep_021287</name>
</gene>
<dbReference type="PROSITE" id="PS50294">
    <property type="entry name" value="WD_REPEATS_REGION"/>
    <property type="match status" value="1"/>
</dbReference>
<organism evidence="8 9">
    <name type="scientific">Stephania cephalantha</name>
    <dbReference type="NCBI Taxonomy" id="152367"/>
    <lineage>
        <taxon>Eukaryota</taxon>
        <taxon>Viridiplantae</taxon>
        <taxon>Streptophyta</taxon>
        <taxon>Embryophyta</taxon>
        <taxon>Tracheophyta</taxon>
        <taxon>Spermatophyta</taxon>
        <taxon>Magnoliopsida</taxon>
        <taxon>Ranunculales</taxon>
        <taxon>Menispermaceae</taxon>
        <taxon>Menispermoideae</taxon>
        <taxon>Cissampelideae</taxon>
        <taxon>Stephania</taxon>
    </lineage>
</organism>
<dbReference type="InterPro" id="IPR015943">
    <property type="entry name" value="WD40/YVTN_repeat-like_dom_sf"/>
</dbReference>
<comment type="caution">
    <text evidence="8">The sequence shown here is derived from an EMBL/GenBank/DDBJ whole genome shotgun (WGS) entry which is preliminary data.</text>
</comment>
<comment type="subcellular location">
    <subcellularLocation>
        <location evidence="1">Nucleus</location>
        <location evidence="1">Nucleolus</location>
    </subcellularLocation>
</comment>
<proteinExistence type="predicted"/>
<keyword evidence="4" id="KW-0677">Repeat</keyword>
<dbReference type="AlphaFoldDB" id="A0AAP0HWQ8"/>
<dbReference type="PANTHER" id="PTHR19924:SF26">
    <property type="entry name" value="U3 SMALL NUCLEOLAR RNA-ASSOCIATED PROTEIN 15 HOMOLOG"/>
    <property type="match status" value="1"/>
</dbReference>
<evidence type="ECO:0000256" key="1">
    <source>
        <dbReference type="ARBA" id="ARBA00004604"/>
    </source>
</evidence>
<dbReference type="Gene3D" id="2.130.10.10">
    <property type="entry name" value="YVTN repeat-like/Quinoprotein amine dehydrogenase"/>
    <property type="match status" value="2"/>
</dbReference>
<dbReference type="InterPro" id="IPR020472">
    <property type="entry name" value="WD40_PAC1"/>
</dbReference>